<dbReference type="GO" id="GO:0043565">
    <property type="term" value="F:sequence-specific DNA binding"/>
    <property type="evidence" value="ECO:0007669"/>
    <property type="project" value="InterPro"/>
</dbReference>
<dbReference type="Gene3D" id="1.10.10.60">
    <property type="entry name" value="Homeodomain-like"/>
    <property type="match status" value="1"/>
</dbReference>
<evidence type="ECO:0000256" key="3">
    <source>
        <dbReference type="ARBA" id="ARBA00023163"/>
    </source>
</evidence>
<evidence type="ECO:0000313" key="6">
    <source>
        <dbReference type="Proteomes" id="UP001319200"/>
    </source>
</evidence>
<dbReference type="InterPro" id="IPR046532">
    <property type="entry name" value="DUF6597"/>
</dbReference>
<dbReference type="AlphaFoldDB" id="A0AAP2DLD8"/>
<dbReference type="InterPro" id="IPR050204">
    <property type="entry name" value="AraC_XylS_family_regulators"/>
</dbReference>
<dbReference type="EMBL" id="JAHESF010000007">
    <property type="protein sequence ID" value="MBT1697077.1"/>
    <property type="molecule type" value="Genomic_DNA"/>
</dbReference>
<evidence type="ECO:0000259" key="4">
    <source>
        <dbReference type="PROSITE" id="PS01124"/>
    </source>
</evidence>
<organism evidence="5 6">
    <name type="scientific">Chryseosolibacter histidini</name>
    <dbReference type="NCBI Taxonomy" id="2782349"/>
    <lineage>
        <taxon>Bacteria</taxon>
        <taxon>Pseudomonadati</taxon>
        <taxon>Bacteroidota</taxon>
        <taxon>Cytophagia</taxon>
        <taxon>Cytophagales</taxon>
        <taxon>Chryseotaleaceae</taxon>
        <taxon>Chryseosolibacter</taxon>
    </lineage>
</organism>
<keyword evidence="6" id="KW-1185">Reference proteome</keyword>
<dbReference type="Pfam" id="PF20240">
    <property type="entry name" value="DUF6597"/>
    <property type="match status" value="1"/>
</dbReference>
<dbReference type="Pfam" id="PF12833">
    <property type="entry name" value="HTH_18"/>
    <property type="match status" value="1"/>
</dbReference>
<dbReference type="SMART" id="SM00342">
    <property type="entry name" value="HTH_ARAC"/>
    <property type="match status" value="1"/>
</dbReference>
<keyword evidence="1" id="KW-0805">Transcription regulation</keyword>
<protein>
    <submittedName>
        <fullName evidence="5">Helix-turn-helix domain-containing protein</fullName>
    </submittedName>
</protein>
<feature type="domain" description="HTH araC/xylS-type" evidence="4">
    <location>
        <begin position="154"/>
        <end position="256"/>
    </location>
</feature>
<dbReference type="GO" id="GO:0003700">
    <property type="term" value="F:DNA-binding transcription factor activity"/>
    <property type="evidence" value="ECO:0007669"/>
    <property type="project" value="InterPro"/>
</dbReference>
<name>A0AAP2DLD8_9BACT</name>
<dbReference type="InterPro" id="IPR018060">
    <property type="entry name" value="HTH_AraC"/>
</dbReference>
<dbReference type="PANTHER" id="PTHR46796">
    <property type="entry name" value="HTH-TYPE TRANSCRIPTIONAL ACTIVATOR RHAS-RELATED"/>
    <property type="match status" value="1"/>
</dbReference>
<dbReference type="Proteomes" id="UP001319200">
    <property type="component" value="Unassembled WGS sequence"/>
</dbReference>
<proteinExistence type="predicted"/>
<sequence length="269" mass="30932">MSYQFFHPPQHLREYVRCFWTHDYDGMDPSGKYVRTVVDDSSCIVFHHHQGDSAFVDERNEKVYTGLIYGKQLKPSRSMAIRPSCGTGVSFTSQGIKLLFGIDASELTGRHVSLEAFNNIRITEQVLEMKNHHERIGLLSHFLSRQIDRNRKADQLVAHCCQRIKQHKGNITVRALAQFYNISERQLERRFWQTVGLAPKFFARITKFQCALALITGSKPVDFSDVAFALNYPDQSRLIQNVKELSGLTPKTLARENKQILMLSEEVEV</sequence>
<dbReference type="PROSITE" id="PS01124">
    <property type="entry name" value="HTH_ARAC_FAMILY_2"/>
    <property type="match status" value="1"/>
</dbReference>
<evidence type="ECO:0000256" key="2">
    <source>
        <dbReference type="ARBA" id="ARBA00023125"/>
    </source>
</evidence>
<accession>A0AAP2DLD8</accession>
<dbReference type="RefSeq" id="WP_254162786.1">
    <property type="nucleotide sequence ID" value="NZ_JAHESF010000007.1"/>
</dbReference>
<evidence type="ECO:0000313" key="5">
    <source>
        <dbReference type="EMBL" id="MBT1697077.1"/>
    </source>
</evidence>
<keyword evidence="2" id="KW-0238">DNA-binding</keyword>
<comment type="caution">
    <text evidence="5">The sequence shown here is derived from an EMBL/GenBank/DDBJ whole genome shotgun (WGS) entry which is preliminary data.</text>
</comment>
<keyword evidence="3" id="KW-0804">Transcription</keyword>
<reference evidence="5 6" key="1">
    <citation type="submission" date="2021-05" db="EMBL/GenBank/DDBJ databases">
        <title>A Polyphasic approach of four new species of the genus Ohtaekwangia: Ohtaekwangia histidinii sp. nov., Ohtaekwangia cretensis sp. nov., Ohtaekwangia indiensis sp. nov., Ohtaekwangia reichenbachii sp. nov. from diverse environment.</title>
        <authorList>
            <person name="Octaviana S."/>
        </authorList>
    </citation>
    <scope>NUCLEOTIDE SEQUENCE [LARGE SCALE GENOMIC DNA]</scope>
    <source>
        <strain evidence="5 6">PWU4</strain>
    </source>
</reference>
<gene>
    <name evidence="5" type="ORF">KK083_09340</name>
</gene>
<evidence type="ECO:0000256" key="1">
    <source>
        <dbReference type="ARBA" id="ARBA00023015"/>
    </source>
</evidence>